<evidence type="ECO:0000256" key="4">
    <source>
        <dbReference type="ARBA" id="ARBA00022692"/>
    </source>
</evidence>
<dbReference type="RefSeq" id="WP_014161597.1">
    <property type="nucleotide sequence ID" value="NC_016147.2"/>
</dbReference>
<feature type="transmembrane region" description="Helical" evidence="9">
    <location>
        <begin position="140"/>
        <end position="158"/>
    </location>
</feature>
<dbReference type="PANTHER" id="PTHR11795">
    <property type="entry name" value="BRANCHED-CHAIN AMINO ACID TRANSPORT SYSTEM PERMEASE PROTEIN LIVH"/>
    <property type="match status" value="1"/>
</dbReference>
<accession>G7UTZ0</accession>
<evidence type="ECO:0000256" key="7">
    <source>
        <dbReference type="ARBA" id="ARBA00023136"/>
    </source>
</evidence>
<gene>
    <name evidence="10" type="ordered locus">DSC_13900</name>
</gene>
<name>G7UTZ0_PSEUP</name>
<dbReference type="Pfam" id="PF02653">
    <property type="entry name" value="BPD_transp_2"/>
    <property type="match status" value="1"/>
</dbReference>
<evidence type="ECO:0000313" key="11">
    <source>
        <dbReference type="Proteomes" id="UP000005870"/>
    </source>
</evidence>
<dbReference type="EMBL" id="CP003093">
    <property type="protein sequence ID" value="AER57424.1"/>
    <property type="molecule type" value="Genomic_DNA"/>
</dbReference>
<evidence type="ECO:0000256" key="9">
    <source>
        <dbReference type="SAM" id="Phobius"/>
    </source>
</evidence>
<evidence type="ECO:0000256" key="6">
    <source>
        <dbReference type="ARBA" id="ARBA00022989"/>
    </source>
</evidence>
<protein>
    <submittedName>
        <fullName evidence="10">Branched chain amino acid ABC transporter permease</fullName>
    </submittedName>
</protein>
<evidence type="ECO:0000256" key="2">
    <source>
        <dbReference type="ARBA" id="ARBA00022448"/>
    </source>
</evidence>
<keyword evidence="4 9" id="KW-0812">Transmembrane</keyword>
<dbReference type="Gene3D" id="1.10.3470.10">
    <property type="entry name" value="ABC transporter involved in vitamin B12 uptake, BtuC"/>
    <property type="match status" value="1"/>
</dbReference>
<dbReference type="AlphaFoldDB" id="G7UTZ0"/>
<dbReference type="GO" id="GO:0022857">
    <property type="term" value="F:transmembrane transporter activity"/>
    <property type="evidence" value="ECO:0007669"/>
    <property type="project" value="InterPro"/>
</dbReference>
<comment type="subcellular location">
    <subcellularLocation>
        <location evidence="1">Cell inner membrane</location>
        <topology evidence="1">Multi-pass membrane protein</topology>
    </subcellularLocation>
</comment>
<reference evidence="10 11" key="1">
    <citation type="journal article" date="2012" name="J. Bacteriol.">
        <title>Complete Genome Sequence of the BTEX-Degrading Bacterium Pseudoxanthomonas spadix BD-a59.</title>
        <authorList>
            <person name="Lee S.H."/>
            <person name="Jin H.M."/>
            <person name="Lee H.J."/>
            <person name="Kim J.M."/>
            <person name="Jeon C.O."/>
        </authorList>
    </citation>
    <scope>NUCLEOTIDE SEQUENCE [LARGE SCALE GENOMIC DNA]</scope>
    <source>
        <strain evidence="10 11">BD-a59</strain>
    </source>
</reference>
<dbReference type="KEGG" id="psd:DSC_13900"/>
<dbReference type="HOGENOM" id="CLU_039929_1_1_6"/>
<evidence type="ECO:0000256" key="5">
    <source>
        <dbReference type="ARBA" id="ARBA00022970"/>
    </source>
</evidence>
<evidence type="ECO:0000256" key="8">
    <source>
        <dbReference type="ARBA" id="ARBA00037998"/>
    </source>
</evidence>
<feature type="transmembrane region" description="Helical" evidence="9">
    <location>
        <begin position="91"/>
        <end position="109"/>
    </location>
</feature>
<comment type="similarity">
    <text evidence="8">Belongs to the binding-protein-dependent transport system permease family. LivHM subfamily.</text>
</comment>
<evidence type="ECO:0000256" key="3">
    <source>
        <dbReference type="ARBA" id="ARBA00022475"/>
    </source>
</evidence>
<dbReference type="eggNOG" id="COG0559">
    <property type="taxonomic scope" value="Bacteria"/>
</dbReference>
<evidence type="ECO:0000256" key="1">
    <source>
        <dbReference type="ARBA" id="ARBA00004429"/>
    </source>
</evidence>
<keyword evidence="5" id="KW-0029">Amino-acid transport</keyword>
<proteinExistence type="inferred from homology"/>
<keyword evidence="11" id="KW-1185">Reference proteome</keyword>
<keyword evidence="6 9" id="KW-1133">Transmembrane helix</keyword>
<keyword evidence="7 9" id="KW-0472">Membrane</keyword>
<dbReference type="InterPro" id="IPR037294">
    <property type="entry name" value="ABC_BtuC-like"/>
</dbReference>
<feature type="transmembrane region" description="Helical" evidence="9">
    <location>
        <begin position="189"/>
        <end position="209"/>
    </location>
</feature>
<evidence type="ECO:0000313" key="10">
    <source>
        <dbReference type="EMBL" id="AER57424.1"/>
    </source>
</evidence>
<keyword evidence="2" id="KW-0813">Transport</keyword>
<dbReference type="InterPro" id="IPR001851">
    <property type="entry name" value="ABC_transp_permease"/>
</dbReference>
<dbReference type="GO" id="GO:0005886">
    <property type="term" value="C:plasma membrane"/>
    <property type="evidence" value="ECO:0007669"/>
    <property type="project" value="UniProtKB-SubCell"/>
</dbReference>
<dbReference type="STRING" id="1045855.DSC_13900"/>
<dbReference type="PANTHER" id="PTHR11795:SF450">
    <property type="entry name" value="ABC TRANSPORTER PERMEASE PROTEIN"/>
    <property type="match status" value="1"/>
</dbReference>
<feature type="transmembrane region" description="Helical" evidence="9">
    <location>
        <begin position="7"/>
        <end position="28"/>
    </location>
</feature>
<dbReference type="Proteomes" id="UP000005870">
    <property type="component" value="Chromosome"/>
</dbReference>
<dbReference type="CDD" id="cd06582">
    <property type="entry name" value="TM_PBP1_LivH_like"/>
    <property type="match status" value="1"/>
</dbReference>
<organism evidence="10 11">
    <name type="scientific">Pseudoxanthomonas spadix (strain BD-a59)</name>
    <dbReference type="NCBI Taxonomy" id="1045855"/>
    <lineage>
        <taxon>Bacteria</taxon>
        <taxon>Pseudomonadati</taxon>
        <taxon>Pseudomonadota</taxon>
        <taxon>Gammaproteobacteria</taxon>
        <taxon>Lysobacterales</taxon>
        <taxon>Lysobacteraceae</taxon>
        <taxon>Pseudoxanthomonas</taxon>
    </lineage>
</organism>
<sequence>MSEFFQYLITGLTIGSMYGLIGLGIVLVHNASHVVNFAQGDLQMLGGMSAVACLGAGLPLPLALSLGVLAGGLVGLLMFKFTIEPARKAGPLGLVIITLGVGLVLRGAAELVWGKGFYSLPSFSGDEVIRLGGVTVVPQSLWVIGSTAVVVVLLAYFFSRSLTGKAIVATSLDRDAATLMGINTGRMQLFTFGLAGLLGAVAGVLIAPIAFTHSAAGLVLGLKGFVAAVLGGLGSFRGALLGGLALGVAESMMAGYGSSDYKDAIAYLLIILILIFMPRGLFGGIARAGERV</sequence>
<feature type="transmembrane region" description="Helical" evidence="9">
    <location>
        <begin position="48"/>
        <end position="79"/>
    </location>
</feature>
<dbReference type="OrthoDB" id="9807115at2"/>
<dbReference type="InterPro" id="IPR052157">
    <property type="entry name" value="BCAA_transport_permease"/>
</dbReference>
<feature type="transmembrane region" description="Helical" evidence="9">
    <location>
        <begin position="264"/>
        <end position="282"/>
    </location>
</feature>
<keyword evidence="3" id="KW-1003">Cell membrane</keyword>
<dbReference type="GO" id="GO:0006865">
    <property type="term" value="P:amino acid transport"/>
    <property type="evidence" value="ECO:0007669"/>
    <property type="project" value="UniProtKB-KW"/>
</dbReference>